<dbReference type="EMBL" id="LSRX01000117">
    <property type="protein sequence ID" value="OLQ08478.1"/>
    <property type="molecule type" value="Genomic_DNA"/>
</dbReference>
<feature type="region of interest" description="Disordered" evidence="1">
    <location>
        <begin position="834"/>
        <end position="897"/>
    </location>
</feature>
<reference evidence="3 4" key="1">
    <citation type="submission" date="2016-02" db="EMBL/GenBank/DDBJ databases">
        <title>Genome analysis of coral dinoflagellate symbionts highlights evolutionary adaptations to a symbiotic lifestyle.</title>
        <authorList>
            <person name="Aranda M."/>
            <person name="Li Y."/>
            <person name="Liew Y.J."/>
            <person name="Baumgarten S."/>
            <person name="Simakov O."/>
            <person name="Wilson M."/>
            <person name="Piel J."/>
            <person name="Ashoor H."/>
            <person name="Bougouffa S."/>
            <person name="Bajic V.B."/>
            <person name="Ryu T."/>
            <person name="Ravasi T."/>
            <person name="Bayer T."/>
            <person name="Micklem G."/>
            <person name="Kim H."/>
            <person name="Bhak J."/>
            <person name="Lajeunesse T.C."/>
            <person name="Voolstra C.R."/>
        </authorList>
    </citation>
    <scope>NUCLEOTIDE SEQUENCE [LARGE SCALE GENOMIC DNA]</scope>
    <source>
        <strain evidence="3 4">CCMP2467</strain>
    </source>
</reference>
<keyword evidence="4" id="KW-1185">Reference proteome</keyword>
<dbReference type="InterPro" id="IPR012337">
    <property type="entry name" value="RNaseH-like_sf"/>
</dbReference>
<dbReference type="InterPro" id="IPR002156">
    <property type="entry name" value="RNaseH_domain"/>
</dbReference>
<dbReference type="InterPro" id="IPR005046">
    <property type="entry name" value="DUF285"/>
</dbReference>
<dbReference type="GO" id="GO:0004523">
    <property type="term" value="F:RNA-DNA hybrid ribonuclease activity"/>
    <property type="evidence" value="ECO:0007669"/>
    <property type="project" value="InterPro"/>
</dbReference>
<feature type="domain" description="RNase H type-1" evidence="2">
    <location>
        <begin position="1185"/>
        <end position="1335"/>
    </location>
</feature>
<dbReference type="Pfam" id="PF03382">
    <property type="entry name" value="DUF285"/>
    <property type="match status" value="4"/>
</dbReference>
<dbReference type="InterPro" id="IPR036691">
    <property type="entry name" value="Endo/exonu/phosph_ase_sf"/>
</dbReference>
<feature type="region of interest" description="Disordered" evidence="1">
    <location>
        <begin position="125"/>
        <end position="156"/>
    </location>
</feature>
<dbReference type="SUPFAM" id="SSF53098">
    <property type="entry name" value="Ribonuclease H-like"/>
    <property type="match status" value="1"/>
</dbReference>
<feature type="compositionally biased region" description="Polar residues" evidence="1">
    <location>
        <begin position="140"/>
        <end position="152"/>
    </location>
</feature>
<dbReference type="GO" id="GO:0003676">
    <property type="term" value="F:nucleic acid binding"/>
    <property type="evidence" value="ECO:0007669"/>
    <property type="project" value="InterPro"/>
</dbReference>
<protein>
    <recommendedName>
        <fullName evidence="2">RNase H type-1 domain-containing protein</fullName>
    </recommendedName>
</protein>
<evidence type="ECO:0000313" key="3">
    <source>
        <dbReference type="EMBL" id="OLQ08478.1"/>
    </source>
</evidence>
<dbReference type="Gene3D" id="3.60.10.10">
    <property type="entry name" value="Endonuclease/exonuclease/phosphatase"/>
    <property type="match status" value="1"/>
</dbReference>
<dbReference type="PROSITE" id="PS50879">
    <property type="entry name" value="RNASE_H_1"/>
    <property type="match status" value="1"/>
</dbReference>
<dbReference type="InterPro" id="IPR011889">
    <property type="entry name" value="Liste_lipo_26"/>
</dbReference>
<comment type="caution">
    <text evidence="3">The sequence shown here is derived from an EMBL/GenBank/DDBJ whole genome shotgun (WGS) entry which is preliminary data.</text>
</comment>
<gene>
    <name evidence="3" type="ORF">AK812_SmicGene8019</name>
</gene>
<proteinExistence type="predicted"/>
<evidence type="ECO:0000256" key="1">
    <source>
        <dbReference type="SAM" id="MobiDB-lite"/>
    </source>
</evidence>
<dbReference type="Pfam" id="PF00075">
    <property type="entry name" value="RNase_H"/>
    <property type="match status" value="1"/>
</dbReference>
<feature type="region of interest" description="Disordered" evidence="1">
    <location>
        <begin position="1013"/>
        <end position="1040"/>
    </location>
</feature>
<dbReference type="InterPro" id="IPR036397">
    <property type="entry name" value="RNaseH_sf"/>
</dbReference>
<dbReference type="Gene3D" id="3.30.420.10">
    <property type="entry name" value="Ribonuclease H-like superfamily/Ribonuclease H"/>
    <property type="match status" value="1"/>
</dbReference>
<dbReference type="Pfam" id="PF03372">
    <property type="entry name" value="Exo_endo_phos"/>
    <property type="match status" value="1"/>
</dbReference>
<organism evidence="3 4">
    <name type="scientific">Symbiodinium microadriaticum</name>
    <name type="common">Dinoflagellate</name>
    <name type="synonym">Zooxanthella microadriatica</name>
    <dbReference type="NCBI Taxonomy" id="2951"/>
    <lineage>
        <taxon>Eukaryota</taxon>
        <taxon>Sar</taxon>
        <taxon>Alveolata</taxon>
        <taxon>Dinophyceae</taxon>
        <taxon>Suessiales</taxon>
        <taxon>Symbiodiniaceae</taxon>
        <taxon>Symbiodinium</taxon>
    </lineage>
</organism>
<evidence type="ECO:0000313" key="4">
    <source>
        <dbReference type="Proteomes" id="UP000186817"/>
    </source>
</evidence>
<feature type="compositionally biased region" description="Low complexity" evidence="1">
    <location>
        <begin position="864"/>
        <end position="877"/>
    </location>
</feature>
<sequence>MPRRPTAEDLLKPGKDLGPMCHFFNVETHESRCVVYRNSRYAIPPYHFAGKDILTHFAEASHLHLSSLLSCDFHILDLDVHGDFCPWLTAIVDAPAIREGDPDPERCDYFTLCKVRGPWALDQEQLAPPPSVWDEELSNAPASRNEQDQPYASTAAPAEAHVSFPAAFQGTFIDSTLPVGHGWNEDIQTALEPAPWDNAPRAPVMHHGNGGTTLQEVEAPAGSTPVAPPVSTPEPDGAMEVETNSALDEASSAAILTIVYVPDFTPEMHDIRVTLPCGVDTFLQAVQACRTDELAQRFPVLTPAAPHLHDAFVAVVATPSWLQGRSVILLDCSRVDGRIFSVALPSPISRESLLTAAHLPDDSTLGVFVHGLHRPLAYHQMISLVTGMAVAFLYEGFGAPASQDLATRLLGNEGCDNLAEIPGPLYYPGSHFKLLTDGMSSLLAVRAGRTHVREDIAALLQVSVDNLTTQVSKPRIHDAFVHGFIASGVIITTVRLSRIPCPPARHPERRVPIVIDSRRVLEGLRWKLLDTNRVLANALSDTFQDLCPHGHYVAISGQQPQDFPEGRGYVAEPGQVFVVTFERLQEVGGSGADPDRPSHFPLLAPSSDDGQPFDQDEDGNAMLVRDGIELRPMADVLMLVPLEELSARMLQKGSQSGRRPAFELGEVLQQDVFRMPHPVELPVPEGRHLCIVDERGHQRVSFRAGELLPSPMMLPSIVGFPPPARICVPHTPILDVVLDGFPCSAVLAIGEHPHSEEPYVCIADCRGILQGLTTFPFGEEGLPIEQVYEVLDTFMPPHWRIQVEGADVAAGHFCCHDGQVLTVVYLPEIPSPCATEPLDEGTESENGSPDPSIGTSDEENCGGSSPATDRSSAAARSRSPRRHRDDPVDAVSPRSLPYAQPPACKATLLHQNRIGRLVTGICLCQAQLSAAGLVDNYGPRMKDTPAPGAIPPGQGFEENDDHSGCRHLVSLRNIPTPCRARETTGSKARTCRGVQDSTLTRVVRTLGPKVVYPAGMRHGSPREHGITSGNQVHSPTRADPPLRTLLEKSIAAPRSEAYFLAATLLETLIEYFREKPLQILLAPRVPCGSALPSSACKLGAAFWQDLSLSIRPAPWNTRDSANLHGVDRASHVCIGSLSLEVTFGQLFSFLQPSVELEPVGSFLCRMSQGDVALLRRHVFQSSDFDGCGLHCFTDGSFSSGTSTNGACQAWACFFLCPLTGAAGAVTGSVPDFMLERQSSGSAYNAECCALAAAVWISITFFHHCQVVIRSDCQAALGIPLGTHLAVETGPAAALQGIAGLARSFSKYPPKFSYIPGHKGYLGNEFADKLAKLAARDCFVGGGLWRSPYEPVWWAEGGLALKWCGVALKAQEGNPTLPPPGLTDGTACTSSIGLEGTQVVDPFLPATGTGPSAGSGWGLLRIRFCSFNTLSLNSVTLEGTAAEGLAYKPARPALLAECLHRAGVQVAFLQETRTEVGVIRTKSFIRFCSGAESGTLGTEVWVRDGFPCIRQHAEEGHHLRFQREAFCVLHKDPRRMLVLFCQGRVRILLMSLHAPHRATEDSLIRAWWAETQRLVLRHGSAAIVIVGGDCNASVGSPPTQVTGDHDAECTDAAGTYFEDFLSSANLWLPCTFSAHHTGPSGTYVQKRNGVMTRIDYIACPSEWRNGQLCTWTDPEVHTGQSYIDHVATLLQACLRIRLEGGGKGERRRGYDAKAMLTPEGRERAQVILRNAPAIPWAASPHAHAAKLVAYLQSSLEEAFPRGGKPVYRHYLSQDTWDLHREVAGLRRQCARVKQALRFHFLAVAFQAWKLFDPAPLFEMLVSGWTREAWRAEAVQGLRLGVISRRLKAACKHDRAQHFSYLAEQVQKGDAEAPSAIQRLMGLKRKKPFQPEVLPELQKADGTFCQDPQEIQDRWREHFMSQEAGISVAPEDLANLCRHTEPGPALPSLRDLPSPHMLLQSIMGAQKGKAVGPDGIPSELGHAGPHLLHDLLLPLMCKIGITGVEPIGFKSGILARLYKGKGPKTVCGSFRAIMLLPTLAKILHKAFRPGLYQVFESNALPAQLGGRKRTSVVLGSHYTRAFGRWCASIGQSAITLFADVASAYYCAVRGLTAQKAVQQEHREEPLEHAQPLPHSQAVLAQLAQPTAMARANASPWLESITAELNNHTWMVLAGDDRPILTRQGSRPGSSWADLFYGITVPRILEARDRERCGYPEAMQAWSISWDGCMDLSTPSSDPADWVCQTDLSDVIWADDLAKCIPVPSAAEVEDTLKTECALLTDAFDVHGYRFSFGPTKTAAIVAVKGQGSRQVRRKLFQGKATVSVWREEGGAESLPLVSVYRHLGVQTTANGGIMAEVKHRVALAWAAFRQGRARVFRSKRIAVAKRGALLATHVLTKLLFAAGAWPQLGKGEYAIFSHAVLSLYRQTLAIGPDGDQHLTHATVCALLQQPPPEVLLTVERARYLLQLFHSAPAQLWAFIRRDPSYISLLQSVVRWLYDWLRNTTTLHDPAEDWGPWSDLIHERPGYFKALIKRARGLELARVTGFAALQALRRAILSAGGRADPEVDPTSIQYEEGCLICRVAFPSRTAWACHASRVHGYRTASTLLAAEASKPQCEACGRLYASHGRLQRHLLGSAACRTAWGSFVADPSAAPIQDPHCQAPPVQRPGYSQGRVFEQDPASLHLGLLAELREAPLDPPEGLWDLVSGYVAPLSVLRRTVETWGTQPGLLLKPPDMPMTWPCSSTSTCGVKIFERRVNRASRLSAACPSIHPAWQASALCSREFPRSFDLTRAVSWLEAACDTVGLAVQASLTGPVRYSTRLEKLGVDKAEVTKELASMRARQSKSAGVSMRYLLSEEFTSLARQRTGMRDPTFNDMKSAFWLAPDPIGEDIQCPRDGKMGCALVDWIRKDERRAQTHFLSWVWGYHISQVQSALRMYRRSAHSALAAQDMFCFMCFFVNNQFRIIVEETAAGSENLETIFEENLKRSGQMVAILDTWHQPVYLSRIWTVYEQFMASTLAIPVTIVMPESAMTSVQQQISCGTQGIQDITQSLSRVDSEHAGAWKKEDETKVKGIIEGTVGFKHVNTHVTEVMVRWIGDVVKHQFHELIQEAQHNQQSQDSRPLQMQLPRERAAGYLSGVAADAAVARKPLDGRRVKRELREAVVAWANGSAGRRDLVATYGEISGWDVSGVSNMSGLFQDLPTFNEDLRLWNTASVTDMRGMFENAQAFNLPIGTWDTSAVMDMSTMFKGARAFDQPIDSWNTSAVTDMHGMFLDAHAFNQPVGSWDTSQVKNMTAMFENAYVFNQDIGAWNTSAVMDMSWMFYGARSFNQPVGSWDVSAVVSMKAMFCKAETFNQPVGSWDTSAVSNMQAMFEDAHAFNQPIGSWNTSAVTTMENMFFDAHAFNQPVGSWDTSQVKNMAGMFDKAYVFNQPIGTWNTAAVTDTSWMFYGAKAFNQPIGSWDVSRVASMLAMFCKAESFNQPVGSWNMSAVSNMQSMFAHAYKFDQPIGSWNTSAVTVMSRMFIWAYDFDQPIGSWDTSSVTSMNRMFYGAKAFNQPVGSWDVSRVTDMQAMFCRASRFNQPLASWNVSAVKSMAGMFIRALEFNQPVSSWDTSAVTDMSYMFQKAARYNQPISAWNTSAVTDMSRMFYGARAFNQPIGDWDTSAVTNMNFMFTRATVFNQPVGSWNTSAVTDMAFMFRGAAAFDQAIGSWSTSAVVKMTGMFYAAQIFNHPLAAWTTSSAVDMSSMFRKAYAFNQPLDSWKTSAVATMKGMFAGAVSFNQPLASWKTSAVTDMSFMFQKAFAFDGWIGCWDTSNVRDMQGMFSGTSVFNQSLSTWDTAKVTDMSGMFEGAIAFNQPVGEWDTSAVTDLSHMFHEASSFDQPVSSWDTRSVTDMQSMFDGARTFNQAIASWSTAAVTNMHAMFRYASVFNQPLGSWDMSAVVDASYMFYGAAAFDQPLNSWNMSALTDASFMFQLAVSFSRSRDVETWHSVSFPANQTDATHSLFGQAMDGLEESTNRDQFFHLAEDLARPPCHTGFRPVAGVCTSCPTGQYAVAGESQCQECPKGAVPTPDQGYGVGILWWRVRKAAKLAAEIEAAKVQMYNDLWQELPGTVAEYLG</sequence>
<name>A0A1Q9EM65_SYMMI</name>
<dbReference type="OrthoDB" id="417270at2759"/>
<feature type="compositionally biased region" description="Polar residues" evidence="1">
    <location>
        <begin position="844"/>
        <end position="855"/>
    </location>
</feature>
<evidence type="ECO:0000259" key="2">
    <source>
        <dbReference type="PROSITE" id="PS50879"/>
    </source>
</evidence>
<dbReference type="SUPFAM" id="SSF56219">
    <property type="entry name" value="DNase I-like"/>
    <property type="match status" value="1"/>
</dbReference>
<dbReference type="Proteomes" id="UP000186817">
    <property type="component" value="Unassembled WGS sequence"/>
</dbReference>
<accession>A0A1Q9EM65</accession>
<dbReference type="NCBIfam" id="TIGR02167">
    <property type="entry name" value="Liste_lipo_26"/>
    <property type="match status" value="6"/>
</dbReference>
<dbReference type="InterPro" id="IPR005135">
    <property type="entry name" value="Endo/exonuclease/phosphatase"/>
</dbReference>